<sequence length="58" mass="6325">MVFLRKLMSFLSCVMLKLPSSSSPLVAVSMSTPTTGTLLLHLLDLCFLGLLLLQENLS</sequence>
<proteinExistence type="predicted"/>
<protein>
    <submittedName>
        <fullName evidence="1">Uncharacterized protein</fullName>
    </submittedName>
</protein>
<accession>A0A8S9KJZ5</accession>
<evidence type="ECO:0000313" key="1">
    <source>
        <dbReference type="EMBL" id="KAF2593703.1"/>
    </source>
</evidence>
<dbReference type="AlphaFoldDB" id="A0A8S9KJZ5"/>
<name>A0A8S9KJZ5_BRACR</name>
<dbReference type="EMBL" id="QGKY02000164">
    <property type="protein sequence ID" value="KAF2593703.1"/>
    <property type="molecule type" value="Genomic_DNA"/>
</dbReference>
<organism evidence="1">
    <name type="scientific">Brassica cretica</name>
    <name type="common">Mustard</name>
    <dbReference type="NCBI Taxonomy" id="69181"/>
    <lineage>
        <taxon>Eukaryota</taxon>
        <taxon>Viridiplantae</taxon>
        <taxon>Streptophyta</taxon>
        <taxon>Embryophyta</taxon>
        <taxon>Tracheophyta</taxon>
        <taxon>Spermatophyta</taxon>
        <taxon>Magnoliopsida</taxon>
        <taxon>eudicotyledons</taxon>
        <taxon>Gunneridae</taxon>
        <taxon>Pentapetalae</taxon>
        <taxon>rosids</taxon>
        <taxon>malvids</taxon>
        <taxon>Brassicales</taxon>
        <taxon>Brassicaceae</taxon>
        <taxon>Brassiceae</taxon>
        <taxon>Brassica</taxon>
    </lineage>
</organism>
<reference evidence="1" key="1">
    <citation type="submission" date="2019-12" db="EMBL/GenBank/DDBJ databases">
        <title>Genome sequencing and annotation of Brassica cretica.</title>
        <authorList>
            <person name="Studholme D.J."/>
            <person name="Sarris P.F."/>
        </authorList>
    </citation>
    <scope>NUCLEOTIDE SEQUENCE</scope>
    <source>
        <strain evidence="1">PFS-102/07</strain>
        <tissue evidence="1">Leaf</tissue>
    </source>
</reference>
<gene>
    <name evidence="1" type="ORF">F2Q70_00044109</name>
</gene>
<comment type="caution">
    <text evidence="1">The sequence shown here is derived from an EMBL/GenBank/DDBJ whole genome shotgun (WGS) entry which is preliminary data.</text>
</comment>